<accession>A0A1F4W0I4</accession>
<dbReference type="Pfam" id="PF02646">
    <property type="entry name" value="RmuC"/>
    <property type="match status" value="1"/>
</dbReference>
<evidence type="ECO:0000256" key="3">
    <source>
        <dbReference type="ARBA" id="ARBA00023054"/>
    </source>
</evidence>
<evidence type="ECO:0000256" key="4">
    <source>
        <dbReference type="ARBA" id="ARBA00023172"/>
    </source>
</evidence>
<comment type="caution">
    <text evidence="6">The sequence shown here is derived from an EMBL/GenBank/DDBJ whole genome shotgun (WGS) entry which is preliminary data.</text>
</comment>
<dbReference type="PANTHER" id="PTHR30563">
    <property type="entry name" value="DNA RECOMBINATION PROTEIN RMUC"/>
    <property type="match status" value="1"/>
</dbReference>
<name>A0A1F4W0I4_UNCKA</name>
<proteinExistence type="inferred from homology"/>
<dbReference type="InterPro" id="IPR003798">
    <property type="entry name" value="DNA_recombination_RmuC"/>
</dbReference>
<feature type="transmembrane region" description="Helical" evidence="5">
    <location>
        <begin position="6"/>
        <end position="23"/>
    </location>
</feature>
<dbReference type="Proteomes" id="UP000176614">
    <property type="component" value="Unassembled WGS sequence"/>
</dbReference>
<evidence type="ECO:0008006" key="8">
    <source>
        <dbReference type="Google" id="ProtNLM"/>
    </source>
</evidence>
<evidence type="ECO:0000256" key="2">
    <source>
        <dbReference type="ARBA" id="ARBA00009840"/>
    </source>
</evidence>
<dbReference type="EMBL" id="MEVT01000011">
    <property type="protein sequence ID" value="OGC62936.1"/>
    <property type="molecule type" value="Genomic_DNA"/>
</dbReference>
<reference evidence="6 7" key="1">
    <citation type="journal article" date="2016" name="Nat. Commun.">
        <title>Thousands of microbial genomes shed light on interconnected biogeochemical processes in an aquifer system.</title>
        <authorList>
            <person name="Anantharaman K."/>
            <person name="Brown C.T."/>
            <person name="Hug L.A."/>
            <person name="Sharon I."/>
            <person name="Castelle C.J."/>
            <person name="Probst A.J."/>
            <person name="Thomas B.C."/>
            <person name="Singh A."/>
            <person name="Wilkins M.J."/>
            <person name="Karaoz U."/>
            <person name="Brodie E.L."/>
            <person name="Williams K.H."/>
            <person name="Hubbard S.S."/>
            <person name="Banfield J.F."/>
        </authorList>
    </citation>
    <scope>NUCLEOTIDE SEQUENCE [LARGE SCALE GENOMIC DNA]</scope>
</reference>
<keyword evidence="4" id="KW-0233">DNA recombination</keyword>
<gene>
    <name evidence="6" type="ORF">A2264_03595</name>
</gene>
<evidence type="ECO:0000256" key="1">
    <source>
        <dbReference type="ARBA" id="ARBA00003416"/>
    </source>
</evidence>
<comment type="function">
    <text evidence="1">Involved in DNA recombination.</text>
</comment>
<keyword evidence="5" id="KW-1133">Transmembrane helix</keyword>
<organism evidence="6 7">
    <name type="scientific">candidate division WWE3 bacterium RIFOXYA2_FULL_46_9</name>
    <dbReference type="NCBI Taxonomy" id="1802636"/>
    <lineage>
        <taxon>Bacteria</taxon>
        <taxon>Katanobacteria</taxon>
    </lineage>
</organism>
<comment type="similarity">
    <text evidence="2">Belongs to the RmuC family.</text>
</comment>
<dbReference type="GO" id="GO:0006310">
    <property type="term" value="P:DNA recombination"/>
    <property type="evidence" value="ECO:0007669"/>
    <property type="project" value="UniProtKB-KW"/>
</dbReference>
<protein>
    <recommendedName>
        <fullName evidence="8">DNA recombination protein RmuC</fullName>
    </recommendedName>
</protein>
<keyword evidence="3" id="KW-0175">Coiled coil</keyword>
<dbReference type="AlphaFoldDB" id="A0A1F4W0I4"/>
<sequence length="351" mass="40133">MDFSIFLLISTIIVAALGFYYLINQLKALKGELAKDDKDVLVEWLKDMKGSVDKNSEVLERQLKDQRGTMEEQMRNQREAMNKQTQLIWERLDKSGDVIREVQKQLGGITEFGKDMKDLSNVLKSPKLRGGLGEQFLYEILANSLPTEMYKTQYKFKDGDICDAVIFTDRGIIPIDSKFPMENFKAMIVAETPEARDKSKKDFIKDVKRRIEEISSKYILPGEGTTEQAIMYVPSENVSYELLVNTPEIDEHLKAKSIILASPNTLSYFLKVLLIAFQQHELEKHAGEILKALNSVKIEAEKFGDDIGVLEHHISNAYKSIDTVKNKYTKLFTKIENIQSIEAPEEKVLLQ</sequence>
<dbReference type="PANTHER" id="PTHR30563:SF0">
    <property type="entry name" value="DNA RECOMBINATION PROTEIN RMUC"/>
    <property type="match status" value="1"/>
</dbReference>
<keyword evidence="5" id="KW-0472">Membrane</keyword>
<evidence type="ECO:0000256" key="5">
    <source>
        <dbReference type="SAM" id="Phobius"/>
    </source>
</evidence>
<evidence type="ECO:0000313" key="7">
    <source>
        <dbReference type="Proteomes" id="UP000176614"/>
    </source>
</evidence>
<evidence type="ECO:0000313" key="6">
    <source>
        <dbReference type="EMBL" id="OGC62936.1"/>
    </source>
</evidence>
<keyword evidence="5" id="KW-0812">Transmembrane</keyword>